<dbReference type="Pfam" id="PF00672">
    <property type="entry name" value="HAMP"/>
    <property type="match status" value="1"/>
</dbReference>
<evidence type="ECO:0000256" key="6">
    <source>
        <dbReference type="ARBA" id="ARBA00023136"/>
    </source>
</evidence>
<dbReference type="InterPro" id="IPR010559">
    <property type="entry name" value="Sig_transdc_His_kin_internal"/>
</dbReference>
<evidence type="ECO:0000313" key="10">
    <source>
        <dbReference type="Proteomes" id="UP001597318"/>
    </source>
</evidence>
<dbReference type="SUPFAM" id="SSF55874">
    <property type="entry name" value="ATPase domain of HSP90 chaperone/DNA topoisomerase II/histidine kinase"/>
    <property type="match status" value="1"/>
</dbReference>
<comment type="subcellular location">
    <subcellularLocation>
        <location evidence="1">Cell membrane</location>
        <topology evidence="1">Multi-pass membrane protein</topology>
    </subcellularLocation>
</comment>
<dbReference type="InterPro" id="IPR003660">
    <property type="entry name" value="HAMP_dom"/>
</dbReference>
<protein>
    <submittedName>
        <fullName evidence="9">Sensor histidine kinase</fullName>
        <ecNumber evidence="9">2.7.13.3</ecNumber>
    </submittedName>
</protein>
<feature type="transmembrane region" description="Helical" evidence="7">
    <location>
        <begin position="7"/>
        <end position="30"/>
    </location>
</feature>
<evidence type="ECO:0000313" key="9">
    <source>
        <dbReference type="EMBL" id="MFD2212169.1"/>
    </source>
</evidence>
<dbReference type="SUPFAM" id="SSF158472">
    <property type="entry name" value="HAMP domain-like"/>
    <property type="match status" value="1"/>
</dbReference>
<name>A0ABW5BRH5_9BACI</name>
<keyword evidence="7" id="KW-1133">Transmembrane helix</keyword>
<sequence length="581" mass="67148">MKLKTKILLVVAIIISSSLLLSGIFIYSYFSEILIQQVKEDESAKLEERAESIQSLQNDIKQFSQYILVDHEIQDKITSLYSAESIYEKILNEEWLSNELKSYLLLNDYLDSIILVSEDGNVISSKSIQNDYYINTLKEKWFNLFLKREVYSGFSEEHLLKNNQQEKKVISYIVKFNPLLNPDSKLKYLIVNIDTNHLSSILKDETRDDIFYLFDSQNSLLYPREHDEKEISSFISENSKAIKIVENTDEIMIINPHMEDNWKIVSVNQKEAILEKVNFVYYFIAGVTILNIILIMIVLTPMILNISKPISTLARAMKEVSKGKLETFVDIKSGDEFEVLGEGFNYMVKELQKYIERSIEDEKIKQRLHMDLLISQINPHFIYNTLNTVIYIAQKHGNEDIVKITESFISLLQDTVKYGEGGYFVTVEEEVNNVKNYLIIQNYRYPNRFEVIWQLDSDILNVNVPRTILQPLVENALFHGIIPDNKYGTILIKISSDTNILQLIVSDDGVGMSSKRLKEVKLGKTSNQTFSSMRSIGLSNIKDRVLSFYENKSEFTVESYEGVGTKITMKIPSLESPDFIQ</sequence>
<dbReference type="Pfam" id="PF02518">
    <property type="entry name" value="HATPase_c"/>
    <property type="match status" value="1"/>
</dbReference>
<dbReference type="GO" id="GO:0004673">
    <property type="term" value="F:protein histidine kinase activity"/>
    <property type="evidence" value="ECO:0007669"/>
    <property type="project" value="UniProtKB-EC"/>
</dbReference>
<accession>A0ABW5BRH5</accession>
<keyword evidence="5 9" id="KW-0418">Kinase</keyword>
<evidence type="ECO:0000256" key="7">
    <source>
        <dbReference type="SAM" id="Phobius"/>
    </source>
</evidence>
<dbReference type="Pfam" id="PF06580">
    <property type="entry name" value="His_kinase"/>
    <property type="match status" value="1"/>
</dbReference>
<dbReference type="Gene3D" id="6.10.340.10">
    <property type="match status" value="1"/>
</dbReference>
<evidence type="ECO:0000256" key="1">
    <source>
        <dbReference type="ARBA" id="ARBA00004651"/>
    </source>
</evidence>
<reference evidence="10" key="1">
    <citation type="journal article" date="2019" name="Int. J. Syst. Evol. Microbiol.">
        <title>The Global Catalogue of Microorganisms (GCM) 10K type strain sequencing project: providing services to taxonomists for standard genome sequencing and annotation.</title>
        <authorList>
            <consortium name="The Broad Institute Genomics Platform"/>
            <consortium name="The Broad Institute Genome Sequencing Center for Infectious Disease"/>
            <person name="Wu L."/>
            <person name="Ma J."/>
        </authorList>
    </citation>
    <scope>NUCLEOTIDE SEQUENCE [LARGE SCALE GENOMIC DNA]</scope>
    <source>
        <strain evidence="10">CGMCC 1.15474</strain>
    </source>
</reference>
<organism evidence="9 10">
    <name type="scientific">Metabacillus endolithicus</name>
    <dbReference type="NCBI Taxonomy" id="1535204"/>
    <lineage>
        <taxon>Bacteria</taxon>
        <taxon>Bacillati</taxon>
        <taxon>Bacillota</taxon>
        <taxon>Bacilli</taxon>
        <taxon>Bacillales</taxon>
        <taxon>Bacillaceae</taxon>
        <taxon>Metabacillus</taxon>
    </lineage>
</organism>
<keyword evidence="4 9" id="KW-0808">Transferase</keyword>
<keyword evidence="6 7" id="KW-0472">Membrane</keyword>
<dbReference type="InterPro" id="IPR003594">
    <property type="entry name" value="HATPase_dom"/>
</dbReference>
<keyword evidence="10" id="KW-1185">Reference proteome</keyword>
<feature type="domain" description="HAMP" evidence="8">
    <location>
        <begin position="304"/>
        <end position="356"/>
    </location>
</feature>
<dbReference type="EMBL" id="JBHUIK010000001">
    <property type="protein sequence ID" value="MFD2212169.1"/>
    <property type="molecule type" value="Genomic_DNA"/>
</dbReference>
<dbReference type="RefSeq" id="WP_247342924.1">
    <property type="nucleotide sequence ID" value="NZ_CP095550.1"/>
</dbReference>
<keyword evidence="2" id="KW-1003">Cell membrane</keyword>
<dbReference type="PROSITE" id="PS50885">
    <property type="entry name" value="HAMP"/>
    <property type="match status" value="1"/>
</dbReference>
<evidence type="ECO:0000256" key="2">
    <source>
        <dbReference type="ARBA" id="ARBA00022475"/>
    </source>
</evidence>
<keyword evidence="7" id="KW-0812">Transmembrane</keyword>
<dbReference type="SMART" id="SM00304">
    <property type="entry name" value="HAMP"/>
    <property type="match status" value="1"/>
</dbReference>
<comment type="caution">
    <text evidence="9">The sequence shown here is derived from an EMBL/GenBank/DDBJ whole genome shotgun (WGS) entry which is preliminary data.</text>
</comment>
<dbReference type="PANTHER" id="PTHR34220">
    <property type="entry name" value="SENSOR HISTIDINE KINASE YPDA"/>
    <property type="match status" value="1"/>
</dbReference>
<evidence type="ECO:0000259" key="8">
    <source>
        <dbReference type="PROSITE" id="PS50885"/>
    </source>
</evidence>
<dbReference type="InterPro" id="IPR036890">
    <property type="entry name" value="HATPase_C_sf"/>
</dbReference>
<gene>
    <name evidence="9" type="ORF">ACFSKK_00415</name>
</gene>
<dbReference type="EC" id="2.7.13.3" evidence="9"/>
<evidence type="ECO:0000256" key="3">
    <source>
        <dbReference type="ARBA" id="ARBA00022553"/>
    </source>
</evidence>
<dbReference type="InterPro" id="IPR050640">
    <property type="entry name" value="Bact_2-comp_sensor_kinase"/>
</dbReference>
<dbReference type="PANTHER" id="PTHR34220:SF7">
    <property type="entry name" value="SENSOR HISTIDINE KINASE YPDA"/>
    <property type="match status" value="1"/>
</dbReference>
<proteinExistence type="predicted"/>
<dbReference type="Proteomes" id="UP001597318">
    <property type="component" value="Unassembled WGS sequence"/>
</dbReference>
<evidence type="ECO:0000256" key="5">
    <source>
        <dbReference type="ARBA" id="ARBA00022777"/>
    </source>
</evidence>
<keyword evidence="3" id="KW-0597">Phosphoprotein</keyword>
<feature type="transmembrane region" description="Helical" evidence="7">
    <location>
        <begin position="279"/>
        <end position="304"/>
    </location>
</feature>
<evidence type="ECO:0000256" key="4">
    <source>
        <dbReference type="ARBA" id="ARBA00022679"/>
    </source>
</evidence>
<dbReference type="CDD" id="cd06225">
    <property type="entry name" value="HAMP"/>
    <property type="match status" value="1"/>
</dbReference>
<dbReference type="Gene3D" id="3.30.565.10">
    <property type="entry name" value="Histidine kinase-like ATPase, C-terminal domain"/>
    <property type="match status" value="1"/>
</dbReference>